<name>A0A9P7YU61_9HELO</name>
<dbReference type="GO" id="GO:0005739">
    <property type="term" value="C:mitochondrion"/>
    <property type="evidence" value="ECO:0007669"/>
    <property type="project" value="UniProtKB-SubCell"/>
</dbReference>
<evidence type="ECO:0000256" key="4">
    <source>
        <dbReference type="ARBA" id="ARBA00007920"/>
    </source>
</evidence>
<evidence type="ECO:0000313" key="10">
    <source>
        <dbReference type="Proteomes" id="UP000887226"/>
    </source>
</evidence>
<keyword evidence="5" id="KW-0256">Endoplasmic reticulum</keyword>
<dbReference type="PANTHER" id="PTHR48182:SF2">
    <property type="entry name" value="PROTEIN SERAC1"/>
    <property type="match status" value="1"/>
</dbReference>
<evidence type="ECO:0000256" key="5">
    <source>
        <dbReference type="ARBA" id="ARBA00022824"/>
    </source>
</evidence>
<keyword evidence="10" id="KW-1185">Reference proteome</keyword>
<evidence type="ECO:0000259" key="8">
    <source>
        <dbReference type="Pfam" id="PF05057"/>
    </source>
</evidence>
<keyword evidence="6" id="KW-0496">Mitochondrion</keyword>
<dbReference type="InterPro" id="IPR007751">
    <property type="entry name" value="DUF676_lipase-like"/>
</dbReference>
<comment type="caution">
    <text evidence="9">The sequence shown here is derived from an EMBL/GenBank/DDBJ whole genome shotgun (WGS) entry which is preliminary data.</text>
</comment>
<keyword evidence="7" id="KW-0472">Membrane</keyword>
<dbReference type="GO" id="GO:0016020">
    <property type="term" value="C:membrane"/>
    <property type="evidence" value="ECO:0007669"/>
    <property type="project" value="UniProtKB-SubCell"/>
</dbReference>
<protein>
    <submittedName>
        <fullName evidence="9">Alpha/Beta hydrolase protein</fullName>
    </submittedName>
</protein>
<dbReference type="Proteomes" id="UP000887226">
    <property type="component" value="Unassembled WGS sequence"/>
</dbReference>
<dbReference type="PANTHER" id="PTHR48182">
    <property type="entry name" value="PROTEIN SERAC1"/>
    <property type="match status" value="1"/>
</dbReference>
<dbReference type="SUPFAM" id="SSF53474">
    <property type="entry name" value="alpha/beta-Hydrolases"/>
    <property type="match status" value="1"/>
</dbReference>
<dbReference type="GO" id="GO:0016787">
    <property type="term" value="F:hydrolase activity"/>
    <property type="evidence" value="ECO:0007669"/>
    <property type="project" value="UniProtKB-KW"/>
</dbReference>
<dbReference type="OrthoDB" id="427518at2759"/>
<proteinExistence type="inferred from homology"/>
<evidence type="ECO:0000256" key="1">
    <source>
        <dbReference type="ARBA" id="ARBA00004173"/>
    </source>
</evidence>
<evidence type="ECO:0000256" key="6">
    <source>
        <dbReference type="ARBA" id="ARBA00023128"/>
    </source>
</evidence>
<feature type="non-terminal residue" evidence="9">
    <location>
        <position position="260"/>
    </location>
</feature>
<evidence type="ECO:0000256" key="2">
    <source>
        <dbReference type="ARBA" id="ARBA00004240"/>
    </source>
</evidence>
<dbReference type="AlphaFoldDB" id="A0A9P7YU61"/>
<evidence type="ECO:0000256" key="3">
    <source>
        <dbReference type="ARBA" id="ARBA00004370"/>
    </source>
</evidence>
<gene>
    <name evidence="9" type="ORF">BJ878DRAFT_431485</name>
</gene>
<comment type="subcellular location">
    <subcellularLocation>
        <location evidence="2">Endoplasmic reticulum</location>
    </subcellularLocation>
    <subcellularLocation>
        <location evidence="3">Membrane</location>
    </subcellularLocation>
    <subcellularLocation>
        <location evidence="1">Mitochondrion</location>
    </subcellularLocation>
</comment>
<keyword evidence="9" id="KW-0378">Hydrolase</keyword>
<evidence type="ECO:0000256" key="7">
    <source>
        <dbReference type="ARBA" id="ARBA00023136"/>
    </source>
</evidence>
<comment type="similarity">
    <text evidence="4">Belongs to the putative lipase ROG1 family.</text>
</comment>
<evidence type="ECO:0000313" key="9">
    <source>
        <dbReference type="EMBL" id="KAG9239845.1"/>
    </source>
</evidence>
<feature type="domain" description="DUF676" evidence="8">
    <location>
        <begin position="16"/>
        <end position="151"/>
    </location>
</feature>
<dbReference type="GO" id="GO:0005783">
    <property type="term" value="C:endoplasmic reticulum"/>
    <property type="evidence" value="ECO:0007669"/>
    <property type="project" value="UniProtKB-SubCell"/>
</dbReference>
<dbReference type="InterPro" id="IPR029058">
    <property type="entry name" value="AB_hydrolase_fold"/>
</dbReference>
<reference evidence="9" key="1">
    <citation type="journal article" date="2021" name="IMA Fungus">
        <title>Genomic characterization of three marine fungi, including Emericellopsis atlantica sp. nov. with signatures of a generalist lifestyle and marine biomass degradation.</title>
        <authorList>
            <person name="Hagestad O.C."/>
            <person name="Hou L."/>
            <person name="Andersen J.H."/>
            <person name="Hansen E.H."/>
            <person name="Altermark B."/>
            <person name="Li C."/>
            <person name="Kuhnert E."/>
            <person name="Cox R.J."/>
            <person name="Crous P.W."/>
            <person name="Spatafora J.W."/>
            <person name="Lail K."/>
            <person name="Amirebrahimi M."/>
            <person name="Lipzen A."/>
            <person name="Pangilinan J."/>
            <person name="Andreopoulos W."/>
            <person name="Hayes R.D."/>
            <person name="Ng V."/>
            <person name="Grigoriev I.V."/>
            <person name="Jackson S.A."/>
            <person name="Sutton T.D.S."/>
            <person name="Dobson A.D.W."/>
            <person name="Rama T."/>
        </authorList>
    </citation>
    <scope>NUCLEOTIDE SEQUENCE</scope>
    <source>
        <strain evidence="9">TRa3180A</strain>
    </source>
</reference>
<dbReference type="InterPro" id="IPR052374">
    <property type="entry name" value="SERAC1"/>
</dbReference>
<dbReference type="EMBL" id="MU254836">
    <property type="protein sequence ID" value="KAG9239845.1"/>
    <property type="molecule type" value="Genomic_DNA"/>
</dbReference>
<dbReference type="Gene3D" id="3.40.50.1820">
    <property type="entry name" value="alpha/beta hydrolase"/>
    <property type="match status" value="1"/>
</dbReference>
<organism evidence="9 10">
    <name type="scientific">Calycina marina</name>
    <dbReference type="NCBI Taxonomy" id="1763456"/>
    <lineage>
        <taxon>Eukaryota</taxon>
        <taxon>Fungi</taxon>
        <taxon>Dikarya</taxon>
        <taxon>Ascomycota</taxon>
        <taxon>Pezizomycotina</taxon>
        <taxon>Leotiomycetes</taxon>
        <taxon>Helotiales</taxon>
        <taxon>Pezizellaceae</taxon>
        <taxon>Calycina</taxon>
    </lineage>
</organism>
<sequence>MSTLRVPVDEAGAIDIIAIHGLGGHYKNTWKWVSEDGTQEHDWLVEFLPKQIPNARIMTYGYNSAVQFSKSVADIRVFATQLLNDLETKRLTPCQECRPIVFICHSLGGLVFKRATNEQHRFSDTLGHIQGVAFFATPHTGASLANWGAMFGKILKASSVGTSGNTKPLKDLENRGAVVQDITRSAIDRLKMLPTILTFIETETMPYLGFRVVDEDSAVLNLPNEQRFFMNANHLNICKFKDPEGPYEQVSVRLKAMSDA</sequence>
<dbReference type="Pfam" id="PF05057">
    <property type="entry name" value="DUF676"/>
    <property type="match status" value="1"/>
</dbReference>
<accession>A0A9P7YU61</accession>